<dbReference type="Gene3D" id="2.60.120.10">
    <property type="entry name" value="Jelly Rolls"/>
    <property type="match status" value="1"/>
</dbReference>
<keyword evidence="1" id="KW-0472">Membrane</keyword>
<dbReference type="PANTHER" id="PTHR36440">
    <property type="entry name" value="PUTATIVE (AFU_ORTHOLOGUE AFUA_8G07350)-RELATED"/>
    <property type="match status" value="1"/>
</dbReference>
<evidence type="ECO:0000313" key="4">
    <source>
        <dbReference type="Proteomes" id="UP000747399"/>
    </source>
</evidence>
<accession>A0A8J4AZ14</accession>
<name>A0A8J4AZ14_9CHLO</name>
<feature type="transmembrane region" description="Helical" evidence="1">
    <location>
        <begin position="34"/>
        <end position="52"/>
    </location>
</feature>
<dbReference type="InterPro" id="IPR013096">
    <property type="entry name" value="Cupin_2"/>
</dbReference>
<dbReference type="EMBL" id="BNCO01000008">
    <property type="protein sequence ID" value="GIL50139.1"/>
    <property type="molecule type" value="Genomic_DNA"/>
</dbReference>
<dbReference type="AlphaFoldDB" id="A0A8J4AZ14"/>
<reference evidence="3" key="1">
    <citation type="journal article" date="2021" name="Proc. Natl. Acad. Sci. U.S.A.">
        <title>Three genomes in the algal genus Volvox reveal the fate of a haploid sex-determining region after a transition to homothallism.</title>
        <authorList>
            <person name="Yamamoto K."/>
            <person name="Hamaji T."/>
            <person name="Kawai-Toyooka H."/>
            <person name="Matsuzaki R."/>
            <person name="Takahashi F."/>
            <person name="Nishimura Y."/>
            <person name="Kawachi M."/>
            <person name="Noguchi H."/>
            <person name="Minakuchi Y."/>
            <person name="Umen J.G."/>
            <person name="Toyoda A."/>
            <person name="Nozaki H."/>
        </authorList>
    </citation>
    <scope>NUCLEOTIDE SEQUENCE</scope>
    <source>
        <strain evidence="3">NIES-3780</strain>
    </source>
</reference>
<evidence type="ECO:0000256" key="1">
    <source>
        <dbReference type="SAM" id="Phobius"/>
    </source>
</evidence>
<keyword evidence="1" id="KW-1133">Transmembrane helix</keyword>
<protein>
    <recommendedName>
        <fullName evidence="2">Cupin type-2 domain-containing protein</fullName>
    </recommendedName>
</protein>
<comment type="caution">
    <text evidence="3">The sequence shown here is derived from an EMBL/GenBank/DDBJ whole genome shotgun (WGS) entry which is preliminary data.</text>
</comment>
<evidence type="ECO:0000259" key="2">
    <source>
        <dbReference type="Pfam" id="PF07883"/>
    </source>
</evidence>
<dbReference type="Pfam" id="PF07883">
    <property type="entry name" value="Cupin_2"/>
    <property type="match status" value="1"/>
</dbReference>
<dbReference type="PANTHER" id="PTHR36440:SF1">
    <property type="entry name" value="PUTATIVE (AFU_ORTHOLOGUE AFUA_8G07350)-RELATED"/>
    <property type="match status" value="1"/>
</dbReference>
<dbReference type="InterPro" id="IPR011051">
    <property type="entry name" value="RmlC_Cupin_sf"/>
</dbReference>
<keyword evidence="1" id="KW-0812">Transmembrane</keyword>
<feature type="non-terminal residue" evidence="3">
    <location>
        <position position="1"/>
    </location>
</feature>
<gene>
    <name evidence="3" type="ORF">Vafri_6266</name>
</gene>
<proteinExistence type="predicted"/>
<feature type="domain" description="Cupin type-2" evidence="2">
    <location>
        <begin position="112"/>
        <end position="169"/>
    </location>
</feature>
<dbReference type="SUPFAM" id="SSF51182">
    <property type="entry name" value="RmlC-like cupins"/>
    <property type="match status" value="1"/>
</dbReference>
<dbReference type="Proteomes" id="UP000747399">
    <property type="component" value="Unassembled WGS sequence"/>
</dbReference>
<evidence type="ECO:0000313" key="3">
    <source>
        <dbReference type="EMBL" id="GIL50139.1"/>
    </source>
</evidence>
<feature type="transmembrane region" description="Helical" evidence="1">
    <location>
        <begin position="6"/>
        <end position="27"/>
    </location>
</feature>
<dbReference type="InterPro" id="IPR053146">
    <property type="entry name" value="QDO-like"/>
</dbReference>
<keyword evidence="4" id="KW-1185">Reference proteome</keyword>
<organism evidence="3 4">
    <name type="scientific">Volvox africanus</name>
    <dbReference type="NCBI Taxonomy" id="51714"/>
    <lineage>
        <taxon>Eukaryota</taxon>
        <taxon>Viridiplantae</taxon>
        <taxon>Chlorophyta</taxon>
        <taxon>core chlorophytes</taxon>
        <taxon>Chlorophyceae</taxon>
        <taxon>CS clade</taxon>
        <taxon>Chlamydomonadales</taxon>
        <taxon>Volvocaceae</taxon>
        <taxon>Volvox</taxon>
    </lineage>
</organism>
<dbReference type="InterPro" id="IPR014710">
    <property type="entry name" value="RmlC-like_jellyroll"/>
</dbReference>
<sequence length="306" mass="33849">FWHILAYWHIGLHSFVLCCQYFINVALRKMAFKATRYFAVVAALIMLGTRYMNTNRKRIDLNNEIGIWDTEAKDGQRYTVVTRSNETGGQSFRMHVYCSGKTQGFYPDKPCSPPMHIHDTQDEEFEAISGVFMVNLNGTELQIPVGQTVTIPAGIPHTYWNGGGSEPLQLWVRVTPGTPDEGFLEMVVALSQQFGGLNKVNPIQLVLLFADYGITLADMPEPLWLAAKKFLVPLARLLGFRSHYPEYVSRAGQPQPVGQAAEEAAAAAAATAAVEQVVAEVADTVRDEAVEVVEQGQEDANAKTEL</sequence>